<feature type="disulfide bond" evidence="5">
    <location>
        <begin position="545"/>
        <end position="554"/>
    </location>
</feature>
<keyword evidence="7" id="KW-1133">Transmembrane helix</keyword>
<feature type="domain" description="EGF-like" evidence="8">
    <location>
        <begin position="484"/>
        <end position="520"/>
    </location>
</feature>
<feature type="domain" description="EGF-like" evidence="8">
    <location>
        <begin position="445"/>
        <end position="481"/>
    </location>
</feature>
<dbReference type="PANTHER" id="PTHR24049:SF22">
    <property type="entry name" value="DROSOPHILA CRUMBS HOMOLOG"/>
    <property type="match status" value="1"/>
</dbReference>
<feature type="domain" description="EGF-like" evidence="8">
    <location>
        <begin position="600"/>
        <end position="637"/>
    </location>
</feature>
<feature type="disulfide bond" evidence="5">
    <location>
        <begin position="627"/>
        <end position="636"/>
    </location>
</feature>
<sequence>MNNPRDMDTSVQVSNGDSVWVVEFFPLRAEGLQLPPAFGEVSFDPAAVLEGVVSDDACASQPCLHNATCTLTWNDYTCSCPRGYKGKQCAEVEFCQLQGCPLNSHCRNLDGGYECVSNATFDGANTTLRYRLRVPPAYPERGAPERQPPPPPHSLTITYRSKSGGTLLHAELGEWWFSVGAFKEQVAVQWRLGGALPALRRMRARRDHRHWTTLRLRLADGHLTGGFVEAEGEEEVGFSAPIDVEAWQRLMLEGELQLGGVHRPRSSPAPTTPPAPLALPTDSASSSTALAEISTEAVWEYAEGDDLIPDNLSGEFFKGCMGAVHVGELLLPFFSEEELFVGATASLLARQPYYALLSGRPWGAAQGVGCVLCLEQDCRQGGHCADVRTSYACACPAGYAGDYCEIDVDECESNRCQNGATCKDGVAAYTCVCPEGFEGDLCERDVDECASAPCLNGGTCADLAGGFACACGAQWRGARCEEARAPSCAAAPCAEGATCRDEGGAVACLCADGWAGARCERAFCELTPCVHGRCLAEERPPRCECEAGFGGRLCERERGPCAEAAPDACLHRGRCTNATPDRPLCDCAGTGWRGARCEVDVDECSEGLVSCGPGVCHNLPGSYTCECSAGYCGDECKLPDPCYELGAGGGNSSAAPSGPCENGGRCEQRCSSRVDYVCQCVGGWAGRNCSQQGVAEGGGGGGGGGGGAARLALGVGGALLALAAAAAAGALLAAQARRKRATRGTYSPSGQEYCNPRAEMMHHALKPPPEERLI</sequence>
<comment type="caution">
    <text evidence="5">Lacks conserved residue(s) required for the propagation of feature annotation.</text>
</comment>
<evidence type="ECO:0000256" key="7">
    <source>
        <dbReference type="SAM" id="Phobius"/>
    </source>
</evidence>
<evidence type="ECO:0000256" key="3">
    <source>
        <dbReference type="ARBA" id="ARBA00022737"/>
    </source>
</evidence>
<feature type="domain" description="EGF-like" evidence="8">
    <location>
        <begin position="371"/>
        <end position="405"/>
    </location>
</feature>
<dbReference type="SUPFAM" id="SSF57196">
    <property type="entry name" value="EGF/Laminin"/>
    <property type="match status" value="5"/>
</dbReference>
<dbReference type="InterPro" id="IPR051022">
    <property type="entry name" value="Notch_Cell-Fate_Det"/>
</dbReference>
<feature type="domain" description="EGF-like" evidence="8">
    <location>
        <begin position="557"/>
        <end position="598"/>
    </location>
</feature>
<feature type="domain" description="EGF-like" evidence="8">
    <location>
        <begin position="407"/>
        <end position="443"/>
    </location>
</feature>
<evidence type="ECO:0000256" key="4">
    <source>
        <dbReference type="ARBA" id="ARBA00023157"/>
    </source>
</evidence>
<keyword evidence="10" id="KW-1185">Reference proteome</keyword>
<dbReference type="SUPFAM" id="SSF57184">
    <property type="entry name" value="Growth factor receptor domain"/>
    <property type="match status" value="1"/>
</dbReference>
<evidence type="ECO:0000256" key="5">
    <source>
        <dbReference type="PROSITE-ProRule" id="PRU00076"/>
    </source>
</evidence>
<accession>A0ABN8IX69</accession>
<evidence type="ECO:0000313" key="9">
    <source>
        <dbReference type="EMBL" id="CAH2068097.1"/>
    </source>
</evidence>
<dbReference type="PROSITE" id="PS00010">
    <property type="entry name" value="ASX_HYDROXYL"/>
    <property type="match status" value="4"/>
</dbReference>
<feature type="domain" description="EGF-like" evidence="8">
    <location>
        <begin position="651"/>
        <end position="690"/>
    </location>
</feature>
<feature type="disulfide bond" evidence="5">
    <location>
        <begin position="395"/>
        <end position="404"/>
    </location>
</feature>
<feature type="non-terminal residue" evidence="9">
    <location>
        <position position="774"/>
    </location>
</feature>
<keyword evidence="4 5" id="KW-1015">Disulfide bond</keyword>
<reference evidence="9" key="1">
    <citation type="submission" date="2022-03" db="EMBL/GenBank/DDBJ databases">
        <authorList>
            <person name="Martin H S."/>
        </authorList>
    </citation>
    <scope>NUCLEOTIDE SEQUENCE</scope>
</reference>
<dbReference type="InterPro" id="IPR018097">
    <property type="entry name" value="EGF_Ca-bd_CS"/>
</dbReference>
<feature type="disulfide bond" evidence="5">
    <location>
        <begin position="433"/>
        <end position="442"/>
    </location>
</feature>
<gene>
    <name evidence="9" type="ORF">IPOD504_LOCUS14030</name>
</gene>
<dbReference type="PROSITE" id="PS01187">
    <property type="entry name" value="EGF_CA"/>
    <property type="match status" value="3"/>
</dbReference>
<dbReference type="PROSITE" id="PS00022">
    <property type="entry name" value="EGF_1"/>
    <property type="match status" value="8"/>
</dbReference>
<dbReference type="Proteomes" id="UP000837857">
    <property type="component" value="Chromosome 5"/>
</dbReference>
<protein>
    <recommendedName>
        <fullName evidence="8">EGF-like domain-containing protein</fullName>
    </recommendedName>
</protein>
<feature type="region of interest" description="Disordered" evidence="6">
    <location>
        <begin position="261"/>
        <end position="282"/>
    </location>
</feature>
<dbReference type="SMART" id="SM00181">
    <property type="entry name" value="EGF"/>
    <property type="match status" value="9"/>
</dbReference>
<dbReference type="InterPro" id="IPR000742">
    <property type="entry name" value="EGF"/>
</dbReference>
<dbReference type="CDD" id="cd00054">
    <property type="entry name" value="EGF_CA"/>
    <property type="match status" value="5"/>
</dbReference>
<feature type="disulfide bond" evidence="5">
    <location>
        <begin position="80"/>
        <end position="89"/>
    </location>
</feature>
<name>A0ABN8IX69_9NEOP</name>
<evidence type="ECO:0000259" key="8">
    <source>
        <dbReference type="PROSITE" id="PS50026"/>
    </source>
</evidence>
<dbReference type="PANTHER" id="PTHR24049">
    <property type="entry name" value="CRUMBS FAMILY MEMBER"/>
    <property type="match status" value="1"/>
</dbReference>
<keyword evidence="7" id="KW-0472">Membrane</keyword>
<feature type="domain" description="EGF-like" evidence="8">
    <location>
        <begin position="54"/>
        <end position="90"/>
    </location>
</feature>
<dbReference type="PROSITE" id="PS50026">
    <property type="entry name" value="EGF_3"/>
    <property type="match status" value="9"/>
</dbReference>
<feature type="disulfide bond" evidence="5">
    <location>
        <begin position="510"/>
        <end position="519"/>
    </location>
</feature>
<keyword evidence="3" id="KW-0677">Repeat</keyword>
<evidence type="ECO:0000256" key="1">
    <source>
        <dbReference type="ARBA" id="ARBA00022536"/>
    </source>
</evidence>
<dbReference type="Pfam" id="PF07645">
    <property type="entry name" value="EGF_CA"/>
    <property type="match status" value="1"/>
</dbReference>
<evidence type="ECO:0000256" key="2">
    <source>
        <dbReference type="ARBA" id="ARBA00022729"/>
    </source>
</evidence>
<dbReference type="PROSITE" id="PS01186">
    <property type="entry name" value="EGF_2"/>
    <property type="match status" value="7"/>
</dbReference>
<dbReference type="InterPro" id="IPR001881">
    <property type="entry name" value="EGF-like_Ca-bd_dom"/>
</dbReference>
<dbReference type="SMART" id="SM00179">
    <property type="entry name" value="EGF_CA"/>
    <property type="match status" value="7"/>
</dbReference>
<feature type="disulfide bond" evidence="5">
    <location>
        <begin position="680"/>
        <end position="689"/>
    </location>
</feature>
<feature type="domain" description="EGF-like" evidence="8">
    <location>
        <begin position="525"/>
        <end position="555"/>
    </location>
</feature>
<dbReference type="InterPro" id="IPR013320">
    <property type="entry name" value="ConA-like_dom_sf"/>
</dbReference>
<dbReference type="InterPro" id="IPR000152">
    <property type="entry name" value="EGF-type_Asp/Asn_hydroxyl_site"/>
</dbReference>
<keyword evidence="2" id="KW-0732">Signal</keyword>
<evidence type="ECO:0000256" key="6">
    <source>
        <dbReference type="SAM" id="MobiDB-lite"/>
    </source>
</evidence>
<organism evidence="9 10">
    <name type="scientific">Iphiclides podalirius</name>
    <name type="common">scarce swallowtail</name>
    <dbReference type="NCBI Taxonomy" id="110791"/>
    <lineage>
        <taxon>Eukaryota</taxon>
        <taxon>Metazoa</taxon>
        <taxon>Ecdysozoa</taxon>
        <taxon>Arthropoda</taxon>
        <taxon>Hexapoda</taxon>
        <taxon>Insecta</taxon>
        <taxon>Pterygota</taxon>
        <taxon>Neoptera</taxon>
        <taxon>Endopterygota</taxon>
        <taxon>Lepidoptera</taxon>
        <taxon>Glossata</taxon>
        <taxon>Ditrysia</taxon>
        <taxon>Papilionoidea</taxon>
        <taxon>Papilionidae</taxon>
        <taxon>Papilioninae</taxon>
        <taxon>Iphiclides</taxon>
    </lineage>
</organism>
<keyword evidence="7" id="KW-0812">Transmembrane</keyword>
<dbReference type="InterPro" id="IPR009030">
    <property type="entry name" value="Growth_fac_rcpt_cys_sf"/>
</dbReference>
<dbReference type="Pfam" id="PF00008">
    <property type="entry name" value="EGF"/>
    <property type="match status" value="5"/>
</dbReference>
<proteinExistence type="predicted"/>
<evidence type="ECO:0000313" key="10">
    <source>
        <dbReference type="Proteomes" id="UP000837857"/>
    </source>
</evidence>
<keyword evidence="1 5" id="KW-0245">EGF-like domain</keyword>
<feature type="disulfide bond" evidence="5">
    <location>
        <begin position="471"/>
        <end position="480"/>
    </location>
</feature>
<dbReference type="InterPro" id="IPR049883">
    <property type="entry name" value="NOTCH1_EGF-like"/>
</dbReference>
<feature type="transmembrane region" description="Helical" evidence="7">
    <location>
        <begin position="711"/>
        <end position="734"/>
    </location>
</feature>
<dbReference type="PRINTS" id="PR00010">
    <property type="entry name" value="EGFBLOOD"/>
</dbReference>
<dbReference type="EMBL" id="OW152817">
    <property type="protein sequence ID" value="CAH2068097.1"/>
    <property type="molecule type" value="Genomic_DNA"/>
</dbReference>
<dbReference type="Gene3D" id="2.10.25.10">
    <property type="entry name" value="Laminin"/>
    <property type="match status" value="9"/>
</dbReference>
<dbReference type="SUPFAM" id="SSF49899">
    <property type="entry name" value="Concanavalin A-like lectins/glucanases"/>
    <property type="match status" value="1"/>
</dbReference>